<dbReference type="Proteomes" id="UP000717996">
    <property type="component" value="Unassembled WGS sequence"/>
</dbReference>
<dbReference type="EMBL" id="JAANIT010001827">
    <property type="protein sequence ID" value="KAG1538582.1"/>
    <property type="molecule type" value="Genomic_DNA"/>
</dbReference>
<dbReference type="OrthoDB" id="10268366at2759"/>
<proteinExistence type="predicted"/>
<comment type="caution">
    <text evidence="2">The sequence shown here is derived from an EMBL/GenBank/DDBJ whole genome shotgun (WGS) entry which is preliminary data.</text>
</comment>
<feature type="region of interest" description="Disordered" evidence="1">
    <location>
        <begin position="1"/>
        <end position="22"/>
    </location>
</feature>
<name>A0A9P6Y3V5_RHIOR</name>
<reference evidence="2" key="1">
    <citation type="journal article" date="2020" name="Microb. Genom.">
        <title>Genetic diversity of clinical and environmental Mucorales isolates obtained from an investigation of mucormycosis cases among solid organ transplant recipients.</title>
        <authorList>
            <person name="Nguyen M.H."/>
            <person name="Kaul D."/>
            <person name="Muto C."/>
            <person name="Cheng S.J."/>
            <person name="Richter R.A."/>
            <person name="Bruno V.M."/>
            <person name="Liu G."/>
            <person name="Beyhan S."/>
            <person name="Sundermann A.J."/>
            <person name="Mounaud S."/>
            <person name="Pasculle A.W."/>
            <person name="Nierman W.C."/>
            <person name="Driscoll E."/>
            <person name="Cumbie R."/>
            <person name="Clancy C.J."/>
            <person name="Dupont C.L."/>
        </authorList>
    </citation>
    <scope>NUCLEOTIDE SEQUENCE</scope>
    <source>
        <strain evidence="2">GL16</strain>
    </source>
</reference>
<protein>
    <submittedName>
        <fullName evidence="2">Uncharacterized protein</fullName>
    </submittedName>
</protein>
<organism evidence="2 3">
    <name type="scientific">Rhizopus oryzae</name>
    <name type="common">Mucormycosis agent</name>
    <name type="synonym">Rhizopus arrhizus var. delemar</name>
    <dbReference type="NCBI Taxonomy" id="64495"/>
    <lineage>
        <taxon>Eukaryota</taxon>
        <taxon>Fungi</taxon>
        <taxon>Fungi incertae sedis</taxon>
        <taxon>Mucoromycota</taxon>
        <taxon>Mucoromycotina</taxon>
        <taxon>Mucoromycetes</taxon>
        <taxon>Mucorales</taxon>
        <taxon>Mucorineae</taxon>
        <taxon>Rhizopodaceae</taxon>
        <taxon>Rhizopus</taxon>
    </lineage>
</organism>
<evidence type="ECO:0000256" key="1">
    <source>
        <dbReference type="SAM" id="MobiDB-lite"/>
    </source>
</evidence>
<dbReference type="AlphaFoldDB" id="A0A9P6Y3V5"/>
<evidence type="ECO:0000313" key="3">
    <source>
        <dbReference type="Proteomes" id="UP000717996"/>
    </source>
</evidence>
<feature type="compositionally biased region" description="Basic and acidic residues" evidence="1">
    <location>
        <begin position="1"/>
        <end position="16"/>
    </location>
</feature>
<sequence>METTKGTDAKVERARAGGDMSAMLTTVSHDRDLQDFPRHWPHWWIRPRSLVESCPYPIDVLILSDRSAV</sequence>
<gene>
    <name evidence="2" type="ORF">G6F51_009684</name>
</gene>
<accession>A0A9P6Y3V5</accession>
<evidence type="ECO:0000313" key="2">
    <source>
        <dbReference type="EMBL" id="KAG1538582.1"/>
    </source>
</evidence>